<evidence type="ECO:0000313" key="1">
    <source>
        <dbReference type="EMBL" id="HGU40454.1"/>
    </source>
</evidence>
<accession>A0A7C4RW86</accession>
<proteinExistence type="predicted"/>
<organism evidence="1">
    <name type="scientific">Fervidobacterium thailandense</name>
    <dbReference type="NCBI Taxonomy" id="1008305"/>
    <lineage>
        <taxon>Bacteria</taxon>
        <taxon>Thermotogati</taxon>
        <taxon>Thermotogota</taxon>
        <taxon>Thermotogae</taxon>
        <taxon>Thermotogales</taxon>
        <taxon>Fervidobacteriaceae</taxon>
        <taxon>Fervidobacterium</taxon>
    </lineage>
</organism>
<reference evidence="1" key="1">
    <citation type="journal article" date="2020" name="mSystems">
        <title>Genome- and Community-Level Interaction Insights into Carbon Utilization and Element Cycling Functions of Hydrothermarchaeota in Hydrothermal Sediment.</title>
        <authorList>
            <person name="Zhou Z."/>
            <person name="Liu Y."/>
            <person name="Xu W."/>
            <person name="Pan J."/>
            <person name="Luo Z.H."/>
            <person name="Li M."/>
        </authorList>
    </citation>
    <scope>NUCLEOTIDE SEQUENCE [LARGE SCALE GENOMIC DNA]</scope>
    <source>
        <strain evidence="1">SpSt-609</strain>
    </source>
</reference>
<protein>
    <submittedName>
        <fullName evidence="1">Uncharacterized protein</fullName>
    </submittedName>
</protein>
<name>A0A7C4RW86_9BACT</name>
<sequence length="283" mass="32010">MKKSRYFVFLAAFILLIARLSFAFTISATGIYNAFAVSSFNFTLVYEHPNWALGINLSDVKERAESYKLGFINVKRKIDKSYFELLSFVGGTNGLVLTLGYENYSIPTTGFERTYYISSNQTLVAEYSKTWVSLPSVPFGEASIGPFSLNYEGFKLSKLGNSKISLSLKRGFAMFDTIQLSYLELGSIYSLGFFVFSDKSLEQGVTVNLGWDFEDNRIVGLLGGRFFIEFDELRFFFGAYGTYLPNASKIKYGIWVRFLSPLVGDLIVQNNVVYFKVRVTFGE</sequence>
<comment type="caution">
    <text evidence="1">The sequence shown here is derived from an EMBL/GenBank/DDBJ whole genome shotgun (WGS) entry which is preliminary data.</text>
</comment>
<dbReference type="AlphaFoldDB" id="A0A7C4RW86"/>
<dbReference type="EMBL" id="DSZY01000021">
    <property type="protein sequence ID" value="HGU40454.1"/>
    <property type="molecule type" value="Genomic_DNA"/>
</dbReference>
<gene>
    <name evidence="1" type="ORF">ENT77_04560</name>
</gene>